<evidence type="ECO:0000313" key="2">
    <source>
        <dbReference type="EMBL" id="CAI2362477.1"/>
    </source>
</evidence>
<organism evidence="2 3">
    <name type="scientific">Euplotes crassus</name>
    <dbReference type="NCBI Taxonomy" id="5936"/>
    <lineage>
        <taxon>Eukaryota</taxon>
        <taxon>Sar</taxon>
        <taxon>Alveolata</taxon>
        <taxon>Ciliophora</taxon>
        <taxon>Intramacronucleata</taxon>
        <taxon>Spirotrichea</taxon>
        <taxon>Hypotrichia</taxon>
        <taxon>Euplotida</taxon>
        <taxon>Euplotidae</taxon>
        <taxon>Moneuplotes</taxon>
    </lineage>
</organism>
<keyword evidence="3" id="KW-1185">Reference proteome</keyword>
<dbReference type="InterPro" id="IPR050365">
    <property type="entry name" value="TIM50"/>
</dbReference>
<dbReference type="FunFam" id="3.40.50.1000:FF:000093">
    <property type="entry name" value="NLI interacting factor-like phosphatase family protein"/>
    <property type="match status" value="1"/>
</dbReference>
<comment type="caution">
    <text evidence="2">The sequence shown here is derived from an EMBL/GenBank/DDBJ whole genome shotgun (WGS) entry which is preliminary data.</text>
</comment>
<feature type="domain" description="FCP1 homology" evidence="1">
    <location>
        <begin position="164"/>
        <end position="315"/>
    </location>
</feature>
<protein>
    <recommendedName>
        <fullName evidence="1">FCP1 homology domain-containing protein</fullName>
    </recommendedName>
</protein>
<dbReference type="Gene3D" id="3.40.50.1000">
    <property type="entry name" value="HAD superfamily/HAD-like"/>
    <property type="match status" value="1"/>
</dbReference>
<proteinExistence type="predicted"/>
<dbReference type="GO" id="GO:0016791">
    <property type="term" value="F:phosphatase activity"/>
    <property type="evidence" value="ECO:0007669"/>
    <property type="project" value="InterPro"/>
</dbReference>
<dbReference type="NCBIfam" id="TIGR02251">
    <property type="entry name" value="HIF-SF_euk"/>
    <property type="match status" value="1"/>
</dbReference>
<dbReference type="Pfam" id="PF03031">
    <property type="entry name" value="NIF"/>
    <property type="match status" value="1"/>
</dbReference>
<dbReference type="InterPro" id="IPR004274">
    <property type="entry name" value="FCP1_dom"/>
</dbReference>
<sequence length="370" mass="42864">MHKIFKIERIGTTSEFKRKDRLALTKRKRTRHLKKAKSSLCEGTRMKLIRKQTQLHNEEKELFQKRDRPAKDDLSSSLVDGKAIKEVNEADAKKVELIDTIETNESLVLGNQPEGTPQETNPMNLISAMDQGIIQSLQFNDFVYEDLQRVKKNGPRNLLPPATKDTPEYCLVLDLDETLVHCSVTPFEGYDEVLNNIYISYRPFLLEFLEKASQFFEVVMFTASESAYANMVVDRFDPEQKYIHHRLFRESCLKVYGNYIKDLNVLGRDLNKTMIVDNSMVSFILNLDSAIPIESYQGSKQDIELYRLMELMANAIDSHSTSTNKTSDETEPLLNLKEHFASIFRMEDRFSFWRQQMNTNFEGLGIPFSN</sequence>
<dbReference type="AlphaFoldDB" id="A0AAD1X8B7"/>
<accession>A0AAD1X8B7</accession>
<name>A0AAD1X8B7_EUPCR</name>
<dbReference type="SUPFAM" id="SSF56784">
    <property type="entry name" value="HAD-like"/>
    <property type="match status" value="1"/>
</dbReference>
<dbReference type="CDD" id="cd07521">
    <property type="entry name" value="HAD_FCP1-like"/>
    <property type="match status" value="1"/>
</dbReference>
<dbReference type="SMART" id="SM00577">
    <property type="entry name" value="CPDc"/>
    <property type="match status" value="1"/>
</dbReference>
<dbReference type="InterPro" id="IPR023214">
    <property type="entry name" value="HAD_sf"/>
</dbReference>
<dbReference type="InterPro" id="IPR036412">
    <property type="entry name" value="HAD-like_sf"/>
</dbReference>
<gene>
    <name evidence="2" type="ORF">ECRASSUSDP1_LOCUS3800</name>
</gene>
<dbReference type="PROSITE" id="PS50969">
    <property type="entry name" value="FCP1"/>
    <property type="match status" value="1"/>
</dbReference>
<evidence type="ECO:0000259" key="1">
    <source>
        <dbReference type="PROSITE" id="PS50969"/>
    </source>
</evidence>
<dbReference type="EMBL" id="CAMPGE010003635">
    <property type="protein sequence ID" value="CAI2362477.1"/>
    <property type="molecule type" value="Genomic_DNA"/>
</dbReference>
<dbReference type="InterPro" id="IPR011948">
    <property type="entry name" value="Dullard_phosphatase"/>
</dbReference>
<reference evidence="2" key="1">
    <citation type="submission" date="2023-07" db="EMBL/GenBank/DDBJ databases">
        <authorList>
            <consortium name="AG Swart"/>
            <person name="Singh M."/>
            <person name="Singh A."/>
            <person name="Seah K."/>
            <person name="Emmerich C."/>
        </authorList>
    </citation>
    <scope>NUCLEOTIDE SEQUENCE</scope>
    <source>
        <strain evidence="2">DP1</strain>
    </source>
</reference>
<evidence type="ECO:0000313" key="3">
    <source>
        <dbReference type="Proteomes" id="UP001295684"/>
    </source>
</evidence>
<dbReference type="Proteomes" id="UP001295684">
    <property type="component" value="Unassembled WGS sequence"/>
</dbReference>
<dbReference type="PANTHER" id="PTHR12210">
    <property type="entry name" value="DULLARD PROTEIN PHOSPHATASE"/>
    <property type="match status" value="1"/>
</dbReference>